<evidence type="ECO:0000313" key="1">
    <source>
        <dbReference type="EMBL" id="MEY9451225.1"/>
    </source>
</evidence>
<accession>A0ABV4FI27</accession>
<comment type="caution">
    <text evidence="1">The sequence shown here is derived from an EMBL/GenBank/DDBJ whole genome shotgun (WGS) entry which is preliminary data.</text>
</comment>
<evidence type="ECO:0000313" key="2">
    <source>
        <dbReference type="Proteomes" id="UP001565369"/>
    </source>
</evidence>
<proteinExistence type="predicted"/>
<organism evidence="1 2">
    <name type="scientific">Bradyrhizobium ottawaense</name>
    <dbReference type="NCBI Taxonomy" id="931866"/>
    <lineage>
        <taxon>Bacteria</taxon>
        <taxon>Pseudomonadati</taxon>
        <taxon>Pseudomonadota</taxon>
        <taxon>Alphaproteobacteria</taxon>
        <taxon>Hyphomicrobiales</taxon>
        <taxon>Nitrobacteraceae</taxon>
        <taxon>Bradyrhizobium</taxon>
    </lineage>
</organism>
<sequence>MNKLGLAIVYSARRKAGCRSLFECHLLKHQIRDKFAEAPILNRKLFQRTTHFIHANMRRRRIPARVRPL</sequence>
<dbReference type="Proteomes" id="UP001565369">
    <property type="component" value="Unassembled WGS sequence"/>
</dbReference>
<dbReference type="EMBL" id="JBGBZJ010000001">
    <property type="protein sequence ID" value="MEY9451225.1"/>
    <property type="molecule type" value="Genomic_DNA"/>
</dbReference>
<keyword evidence="2" id="KW-1185">Reference proteome</keyword>
<reference evidence="1 2" key="1">
    <citation type="submission" date="2024-07" db="EMBL/GenBank/DDBJ databases">
        <title>Genomic Encyclopedia of Type Strains, Phase V (KMG-V): Genome sequencing to study the core and pangenomes of soil and plant-associated prokaryotes.</title>
        <authorList>
            <person name="Whitman W."/>
        </authorList>
    </citation>
    <scope>NUCLEOTIDE SEQUENCE [LARGE SCALE GENOMIC DNA]</scope>
    <source>
        <strain evidence="1 2">USDA 152</strain>
    </source>
</reference>
<gene>
    <name evidence="1" type="ORF">ABIG07_000173</name>
</gene>
<name>A0ABV4FI27_9BRAD</name>
<protein>
    <submittedName>
        <fullName evidence="1">Uncharacterized protein</fullName>
    </submittedName>
</protein>